<dbReference type="NCBIfam" id="TIGR00741">
    <property type="entry name" value="yfiA"/>
    <property type="match status" value="1"/>
</dbReference>
<evidence type="ECO:0000313" key="2">
    <source>
        <dbReference type="Proteomes" id="UP000176639"/>
    </source>
</evidence>
<gene>
    <name evidence="1" type="ORF">A2Z10_01080</name>
</gene>
<organism evidence="1 2">
    <name type="scientific">Candidatus Azambacteria bacterium RBG_16_47_10</name>
    <dbReference type="NCBI Taxonomy" id="1797292"/>
    <lineage>
        <taxon>Bacteria</taxon>
        <taxon>Candidatus Azamiibacteriota</taxon>
    </lineage>
</organism>
<protein>
    <submittedName>
        <fullName evidence="1">Ribosomal subunit interface protein</fullName>
    </submittedName>
</protein>
<dbReference type="SUPFAM" id="SSF69754">
    <property type="entry name" value="Ribosome binding protein Y (YfiA homologue)"/>
    <property type="match status" value="1"/>
</dbReference>
<name>A0A1F5AZS2_9BACT</name>
<proteinExistence type="predicted"/>
<accession>A0A1F5AZS2</accession>
<sequence>MKIDIKTTNLTLTDSITQFVEEKIGSLDKFIPGFLQGGEDEGRHPPVEAFVEIARTTNHHRQGEVYRAEVTIKIGGTVLRAEKEEWDIRVAVDAVREDLRMMLEKQKGIYEAKVKKGARTLKRLTSISPLAWFRKER</sequence>
<dbReference type="InterPro" id="IPR003489">
    <property type="entry name" value="RHF/RaiA"/>
</dbReference>
<dbReference type="Pfam" id="PF02482">
    <property type="entry name" value="Ribosomal_S30AE"/>
    <property type="match status" value="1"/>
</dbReference>
<comment type="caution">
    <text evidence="1">The sequence shown here is derived from an EMBL/GenBank/DDBJ whole genome shotgun (WGS) entry which is preliminary data.</text>
</comment>
<dbReference type="Proteomes" id="UP000176639">
    <property type="component" value="Unassembled WGS sequence"/>
</dbReference>
<dbReference type="Gene3D" id="3.30.160.100">
    <property type="entry name" value="Ribosome hibernation promotion factor-like"/>
    <property type="match status" value="1"/>
</dbReference>
<evidence type="ECO:0000313" key="1">
    <source>
        <dbReference type="EMBL" id="OGD23724.1"/>
    </source>
</evidence>
<dbReference type="InterPro" id="IPR036567">
    <property type="entry name" value="RHF-like"/>
</dbReference>
<dbReference type="EMBL" id="MEYI01000030">
    <property type="protein sequence ID" value="OGD23724.1"/>
    <property type="molecule type" value="Genomic_DNA"/>
</dbReference>
<dbReference type="AlphaFoldDB" id="A0A1F5AZS2"/>
<reference evidence="1 2" key="1">
    <citation type="journal article" date="2016" name="Nat. Commun.">
        <title>Thousands of microbial genomes shed light on interconnected biogeochemical processes in an aquifer system.</title>
        <authorList>
            <person name="Anantharaman K."/>
            <person name="Brown C.T."/>
            <person name="Hug L.A."/>
            <person name="Sharon I."/>
            <person name="Castelle C.J."/>
            <person name="Probst A.J."/>
            <person name="Thomas B.C."/>
            <person name="Singh A."/>
            <person name="Wilkins M.J."/>
            <person name="Karaoz U."/>
            <person name="Brodie E.L."/>
            <person name="Williams K.H."/>
            <person name="Hubbard S.S."/>
            <person name="Banfield J.F."/>
        </authorList>
    </citation>
    <scope>NUCLEOTIDE SEQUENCE [LARGE SCALE GENOMIC DNA]</scope>
</reference>